<proteinExistence type="predicted"/>
<comment type="caution">
    <text evidence="2">The sequence shown here is derived from an EMBL/GenBank/DDBJ whole genome shotgun (WGS) entry which is preliminary data.</text>
</comment>
<sequence>MRAQIESSETISDEKVFELEQKRKACIISKKYRERKRQQNLDFEKKMLYLETQNQQLSDKLKKLDTIRLMYGFEILKHIFTNKKSDTQIDHYFKKIVEKTSEKFRSNYRLSTLFFYDFGIMRSVALRERTEIEKLLWKLNPKKI</sequence>
<accession>A0A3M7RXU7</accession>
<dbReference type="Gene3D" id="1.20.5.170">
    <property type="match status" value="1"/>
</dbReference>
<evidence type="ECO:0000259" key="1">
    <source>
        <dbReference type="Pfam" id="PF07716"/>
    </source>
</evidence>
<evidence type="ECO:0000313" key="3">
    <source>
        <dbReference type="Proteomes" id="UP000276133"/>
    </source>
</evidence>
<name>A0A3M7RXU7_BRAPC</name>
<reference evidence="2 3" key="1">
    <citation type="journal article" date="2018" name="Sci. Rep.">
        <title>Genomic signatures of local adaptation to the degree of environmental predictability in rotifers.</title>
        <authorList>
            <person name="Franch-Gras L."/>
            <person name="Hahn C."/>
            <person name="Garcia-Roger E.M."/>
            <person name="Carmona M.J."/>
            <person name="Serra M."/>
            <person name="Gomez A."/>
        </authorList>
    </citation>
    <scope>NUCLEOTIDE SEQUENCE [LARGE SCALE GENOMIC DNA]</scope>
    <source>
        <strain evidence="2">HYR1</strain>
    </source>
</reference>
<dbReference type="OrthoDB" id="10515350at2759"/>
<gene>
    <name evidence="2" type="ORF">BpHYR1_033570</name>
</gene>
<feature type="domain" description="BZIP" evidence="1">
    <location>
        <begin position="29"/>
        <end position="65"/>
    </location>
</feature>
<dbReference type="InterPro" id="IPR004827">
    <property type="entry name" value="bZIP"/>
</dbReference>
<organism evidence="2 3">
    <name type="scientific">Brachionus plicatilis</name>
    <name type="common">Marine rotifer</name>
    <name type="synonym">Brachionus muelleri</name>
    <dbReference type="NCBI Taxonomy" id="10195"/>
    <lineage>
        <taxon>Eukaryota</taxon>
        <taxon>Metazoa</taxon>
        <taxon>Spiralia</taxon>
        <taxon>Gnathifera</taxon>
        <taxon>Rotifera</taxon>
        <taxon>Eurotatoria</taxon>
        <taxon>Monogononta</taxon>
        <taxon>Pseudotrocha</taxon>
        <taxon>Ploima</taxon>
        <taxon>Brachionidae</taxon>
        <taxon>Brachionus</taxon>
    </lineage>
</organism>
<dbReference type="Proteomes" id="UP000276133">
    <property type="component" value="Unassembled WGS sequence"/>
</dbReference>
<dbReference type="GO" id="GO:0003700">
    <property type="term" value="F:DNA-binding transcription factor activity"/>
    <property type="evidence" value="ECO:0007669"/>
    <property type="project" value="InterPro"/>
</dbReference>
<dbReference type="Pfam" id="PF07716">
    <property type="entry name" value="bZIP_2"/>
    <property type="match status" value="1"/>
</dbReference>
<keyword evidence="3" id="KW-1185">Reference proteome</keyword>
<dbReference type="AlphaFoldDB" id="A0A3M7RXU7"/>
<protein>
    <recommendedName>
        <fullName evidence="1">BZIP domain-containing protein</fullName>
    </recommendedName>
</protein>
<dbReference type="EMBL" id="REGN01002399">
    <property type="protein sequence ID" value="RNA28384.1"/>
    <property type="molecule type" value="Genomic_DNA"/>
</dbReference>
<evidence type="ECO:0000313" key="2">
    <source>
        <dbReference type="EMBL" id="RNA28384.1"/>
    </source>
</evidence>